<feature type="transmembrane region" description="Helical" evidence="6">
    <location>
        <begin position="41"/>
        <end position="62"/>
    </location>
</feature>
<dbReference type="Proteomes" id="UP000033774">
    <property type="component" value="Unassembled WGS sequence"/>
</dbReference>
<evidence type="ECO:0000313" key="8">
    <source>
        <dbReference type="Proteomes" id="UP000033774"/>
    </source>
</evidence>
<feature type="transmembrane region" description="Helical" evidence="6">
    <location>
        <begin position="140"/>
        <end position="162"/>
    </location>
</feature>
<evidence type="ECO:0000256" key="3">
    <source>
        <dbReference type="ARBA" id="ARBA00022692"/>
    </source>
</evidence>
<evidence type="ECO:0000256" key="6">
    <source>
        <dbReference type="SAM" id="Phobius"/>
    </source>
</evidence>
<dbReference type="EMBL" id="LAJY01000267">
    <property type="protein sequence ID" value="KJV09523.1"/>
    <property type="molecule type" value="Genomic_DNA"/>
</dbReference>
<feature type="transmembrane region" description="Helical" evidence="6">
    <location>
        <begin position="108"/>
        <end position="128"/>
    </location>
</feature>
<evidence type="ECO:0008006" key="9">
    <source>
        <dbReference type="Google" id="ProtNLM"/>
    </source>
</evidence>
<keyword evidence="2" id="KW-1003">Cell membrane</keyword>
<evidence type="ECO:0000256" key="5">
    <source>
        <dbReference type="ARBA" id="ARBA00023136"/>
    </source>
</evidence>
<gene>
    <name evidence="7" type="ORF">VZ95_10980</name>
</gene>
<feature type="transmembrane region" description="Helical" evidence="6">
    <location>
        <begin position="322"/>
        <end position="343"/>
    </location>
</feature>
<evidence type="ECO:0000256" key="4">
    <source>
        <dbReference type="ARBA" id="ARBA00022989"/>
    </source>
</evidence>
<keyword evidence="8" id="KW-1185">Reference proteome</keyword>
<keyword evidence="4 6" id="KW-1133">Transmembrane helix</keyword>
<protein>
    <recommendedName>
        <fullName evidence="9">Polysaccharide biosynthesis protein C-terminal domain-containing protein</fullName>
    </recommendedName>
</protein>
<feature type="transmembrane region" description="Helical" evidence="6">
    <location>
        <begin position="288"/>
        <end position="310"/>
    </location>
</feature>
<evidence type="ECO:0000256" key="2">
    <source>
        <dbReference type="ARBA" id="ARBA00022475"/>
    </source>
</evidence>
<keyword evidence="5 6" id="KW-0472">Membrane</keyword>
<organism evidence="7 8">
    <name type="scientific">Elstera litoralis</name>
    <dbReference type="NCBI Taxonomy" id="552518"/>
    <lineage>
        <taxon>Bacteria</taxon>
        <taxon>Pseudomonadati</taxon>
        <taxon>Pseudomonadota</taxon>
        <taxon>Alphaproteobacteria</taxon>
        <taxon>Rhodospirillales</taxon>
        <taxon>Rhodospirillaceae</taxon>
        <taxon>Elstera</taxon>
    </lineage>
</organism>
<feature type="transmembrane region" description="Helical" evidence="6">
    <location>
        <begin position="350"/>
        <end position="374"/>
    </location>
</feature>
<dbReference type="RefSeq" id="WP_198148238.1">
    <property type="nucleotide sequence ID" value="NZ_LAJY01000267.1"/>
</dbReference>
<dbReference type="Pfam" id="PF13440">
    <property type="entry name" value="Polysacc_synt_3"/>
    <property type="match status" value="1"/>
</dbReference>
<dbReference type="GO" id="GO:0005886">
    <property type="term" value="C:plasma membrane"/>
    <property type="evidence" value="ECO:0007669"/>
    <property type="project" value="UniProtKB-SubCell"/>
</dbReference>
<reference evidence="7 8" key="1">
    <citation type="submission" date="2015-03" db="EMBL/GenBank/DDBJ databases">
        <title>Draft genome sequence of Elstera litoralis.</title>
        <authorList>
            <person name="Rahalkar M.C."/>
            <person name="Dhakephalkar P.K."/>
            <person name="Pore S.D."/>
            <person name="Arora P."/>
            <person name="Kapse N.G."/>
            <person name="Pandit P.S."/>
        </authorList>
    </citation>
    <scope>NUCLEOTIDE SEQUENCE [LARGE SCALE GENOMIC DNA]</scope>
    <source>
        <strain evidence="7 8">Dia-1</strain>
    </source>
</reference>
<accession>A0A0F3ISH5</accession>
<evidence type="ECO:0000256" key="1">
    <source>
        <dbReference type="ARBA" id="ARBA00004651"/>
    </source>
</evidence>
<comment type="caution">
    <text evidence="7">The sequence shown here is derived from an EMBL/GenBank/DDBJ whole genome shotgun (WGS) entry which is preliminary data.</text>
</comment>
<feature type="transmembrane region" description="Helical" evidence="6">
    <location>
        <begin position="74"/>
        <end position="96"/>
    </location>
</feature>
<proteinExistence type="predicted"/>
<evidence type="ECO:0000313" key="7">
    <source>
        <dbReference type="EMBL" id="KJV09523.1"/>
    </source>
</evidence>
<keyword evidence="3 6" id="KW-0812">Transmembrane</keyword>
<dbReference type="PANTHER" id="PTHR30250">
    <property type="entry name" value="PST FAMILY PREDICTED COLANIC ACID TRANSPORTER"/>
    <property type="match status" value="1"/>
</dbReference>
<dbReference type="PANTHER" id="PTHR30250:SF11">
    <property type="entry name" value="O-ANTIGEN TRANSPORTER-RELATED"/>
    <property type="match status" value="1"/>
</dbReference>
<dbReference type="AlphaFoldDB" id="A0A0F3ISH5"/>
<dbReference type="InterPro" id="IPR050833">
    <property type="entry name" value="Poly_Biosynth_Transport"/>
</dbReference>
<sequence>MKTLILTLLTTLLVQGGNFASGVLAARLLGPEGRGDLAAAQLWPTTLAYMLLLGLNDAALYFSATAKLKDRQVFATGLWSGLAVSAVAILICWFGVVPHVYPGDKPELLQAVFLLLGLIPCHILGLIFQDMLRGKGMLGLWNLIRITLALGYPLAIAALWLLGERGLLAVAGAYLLAHLPTVIIPVVALVRRGWGGIKPEPEAAREMLAYGGRIYASGLIYQANSRIDQWLIQTYLPSAALGFYMVATSVSQIPVTLAYSVAQIAFPRACAESDPAARGAVVGLYLRLTLALMIAASGVLWLIAPLFLRLVFGADYAEASDLVRWLILGILPLTIREFLALAFKAWNRTLALSINEGLTLALNAGLLLVLLPIYGLNGAAFSFVAVRWAQVLVLGALAWKHLHLSPATLFLPTAQDGAMLRQAWGKLRRR</sequence>
<comment type="subcellular location">
    <subcellularLocation>
        <location evidence="1">Cell membrane</location>
        <topology evidence="1">Multi-pass membrane protein</topology>
    </subcellularLocation>
</comment>
<feature type="transmembrane region" description="Helical" evidence="6">
    <location>
        <begin position="168"/>
        <end position="190"/>
    </location>
</feature>
<name>A0A0F3ISH5_9PROT</name>